<dbReference type="PANTHER" id="PTHR33604">
    <property type="entry name" value="OSJNBA0004B13.7 PROTEIN"/>
    <property type="match status" value="1"/>
</dbReference>
<keyword evidence="1" id="KW-0472">Membrane</keyword>
<feature type="transmembrane region" description="Helical" evidence="1">
    <location>
        <begin position="6"/>
        <end position="27"/>
    </location>
</feature>
<keyword evidence="3" id="KW-1185">Reference proteome</keyword>
<organism evidence="2 3">
    <name type="scientific">Marasmius crinis-equi</name>
    <dbReference type="NCBI Taxonomy" id="585013"/>
    <lineage>
        <taxon>Eukaryota</taxon>
        <taxon>Fungi</taxon>
        <taxon>Dikarya</taxon>
        <taxon>Basidiomycota</taxon>
        <taxon>Agaricomycotina</taxon>
        <taxon>Agaricomycetes</taxon>
        <taxon>Agaricomycetidae</taxon>
        <taxon>Agaricales</taxon>
        <taxon>Marasmiineae</taxon>
        <taxon>Marasmiaceae</taxon>
        <taxon>Marasmius</taxon>
    </lineage>
</organism>
<evidence type="ECO:0000313" key="3">
    <source>
        <dbReference type="Proteomes" id="UP001465976"/>
    </source>
</evidence>
<dbReference type="PANTHER" id="PTHR33604:SF3">
    <property type="entry name" value="OSJNBA0004B13.7 PROTEIN"/>
    <property type="match status" value="1"/>
</dbReference>
<name>A0ABR3FUT8_9AGAR</name>
<dbReference type="InterPro" id="IPR029044">
    <property type="entry name" value="Nucleotide-diphossugar_trans"/>
</dbReference>
<keyword evidence="1" id="KW-0812">Transmembrane</keyword>
<evidence type="ECO:0000256" key="1">
    <source>
        <dbReference type="SAM" id="Phobius"/>
    </source>
</evidence>
<proteinExistence type="predicted"/>
<dbReference type="EMBL" id="JBAHYK010000065">
    <property type="protein sequence ID" value="KAL0579271.1"/>
    <property type="molecule type" value="Genomic_DNA"/>
</dbReference>
<sequence length="774" mass="86703">MQNRPFAHWFILPSVFLALYIWVSVCFKTPKLFLSTVELSSGPQIGRNRSTSPGATHADILQHSPQISDGVFTVSENELTVIIPVDEPNLLTISSTLSHFESPFLRQVLLLCPESISLQVEASLKDLIVSGKSFSHATYSVISRRVSGGLTDAMIQAMSTQSISNSNWILVSDEHGLEGIQPSLREQLLRPPPIDYPTGPRGIRLSSHHSTCLSPSSSFQTASYLVPPFVIPANLLRGLRDNPRTWLELGEIVSNCLPGEYGGLVSPVLDIDAGENQNWCPLNTSSTGSLGAFEMANNTMILGAPTDIWKKADLSADVHRRGLVFVSIFSILEELRLFAPIVCSLQSRGIRVYSLLDTLYDSLPGTIRLESCMLSYETSLEVLSELDPGSTVLVTTPDLGHHLEGATNIRIPRGDLVYCSWMTSLTEAEWRDWHRPQLTISVITKDRPASLARLLTSISNGLYFGDQVDMRIYLEQSADYETMQTVKQHSWSHGSLFVHHRIIHGGLLPAVVESWYPHTNDSYGLLLEDDVELSPLFYAWIKMSLLRYGAHIGSYPNLFGISLYQQKSIELHPEGRKPFNASHLFFESNFPPSTPYLSQTPCSWGAVYFPEHWSEFHDYLAIRFSEMAFKIDEIVVPDVRSNRWTKSWKKFFIELVYLRGYVMLYPNFPDYMSLSTNHLEVGSHVKVRSQAKRDAFVVPLMQLPMNDRQSLGILDMPDGTLPTNPPVLNLTGSLSTLYELDTIGLSRRAEMLHCEVQEGSDSNLFDARSLLCVS</sequence>
<dbReference type="Proteomes" id="UP001465976">
    <property type="component" value="Unassembled WGS sequence"/>
</dbReference>
<keyword evidence="1" id="KW-1133">Transmembrane helix</keyword>
<dbReference type="SUPFAM" id="SSF53448">
    <property type="entry name" value="Nucleotide-diphospho-sugar transferases"/>
    <property type="match status" value="1"/>
</dbReference>
<reference evidence="2 3" key="1">
    <citation type="submission" date="2024-02" db="EMBL/GenBank/DDBJ databases">
        <title>A draft genome for the cacao thread blight pathogen Marasmius crinis-equi.</title>
        <authorList>
            <person name="Cohen S.P."/>
            <person name="Baruah I.K."/>
            <person name="Amoako-Attah I."/>
            <person name="Bukari Y."/>
            <person name="Meinhardt L.W."/>
            <person name="Bailey B.A."/>
        </authorList>
    </citation>
    <scope>NUCLEOTIDE SEQUENCE [LARGE SCALE GENOMIC DNA]</scope>
    <source>
        <strain evidence="2 3">GH-76</strain>
    </source>
</reference>
<evidence type="ECO:0000313" key="2">
    <source>
        <dbReference type="EMBL" id="KAL0579271.1"/>
    </source>
</evidence>
<dbReference type="Gene3D" id="3.90.550.10">
    <property type="entry name" value="Spore Coat Polysaccharide Biosynthesis Protein SpsA, Chain A"/>
    <property type="match status" value="1"/>
</dbReference>
<accession>A0ABR3FUT8</accession>
<gene>
    <name evidence="2" type="ORF">V5O48_002725</name>
</gene>
<protein>
    <submittedName>
        <fullName evidence="2">Uncharacterized protein</fullName>
    </submittedName>
</protein>
<comment type="caution">
    <text evidence="2">The sequence shown here is derived from an EMBL/GenBank/DDBJ whole genome shotgun (WGS) entry which is preliminary data.</text>
</comment>